<name>A0A6A6CVI5_ZASCE</name>
<dbReference type="AlphaFoldDB" id="A0A6A6CVI5"/>
<dbReference type="OrthoDB" id="408373at2759"/>
<evidence type="ECO:0000313" key="2">
    <source>
        <dbReference type="EMBL" id="KAF2170208.1"/>
    </source>
</evidence>
<dbReference type="Proteomes" id="UP000799537">
    <property type="component" value="Unassembled WGS sequence"/>
</dbReference>
<protein>
    <recommendedName>
        <fullName evidence="1">AB hydrolase-1 domain-containing protein</fullName>
    </recommendedName>
</protein>
<accession>A0A6A6CVI5</accession>
<dbReference type="GeneID" id="54558377"/>
<dbReference type="Gene3D" id="3.40.50.1820">
    <property type="entry name" value="alpha/beta hydrolase"/>
    <property type="match status" value="1"/>
</dbReference>
<dbReference type="PANTHER" id="PTHR37017:SF10">
    <property type="entry name" value="AB HYDROLASE-1 DOMAIN-CONTAINING PROTEIN"/>
    <property type="match status" value="1"/>
</dbReference>
<gene>
    <name evidence="2" type="ORF">M409DRAFT_19811</name>
</gene>
<proteinExistence type="predicted"/>
<dbReference type="EMBL" id="ML993586">
    <property type="protein sequence ID" value="KAF2170208.1"/>
    <property type="molecule type" value="Genomic_DNA"/>
</dbReference>
<evidence type="ECO:0000259" key="1">
    <source>
        <dbReference type="Pfam" id="PF12697"/>
    </source>
</evidence>
<dbReference type="SUPFAM" id="SSF53474">
    <property type="entry name" value="alpha/beta-Hydrolases"/>
    <property type="match status" value="1"/>
</dbReference>
<dbReference type="RefSeq" id="XP_033671097.1">
    <property type="nucleotide sequence ID" value="XM_033805105.1"/>
</dbReference>
<dbReference type="InterPro" id="IPR052897">
    <property type="entry name" value="Sec-Metab_Biosynth_Hydrolase"/>
</dbReference>
<dbReference type="InterPro" id="IPR029058">
    <property type="entry name" value="AB_hydrolase_fold"/>
</dbReference>
<reference evidence="2" key="1">
    <citation type="journal article" date="2020" name="Stud. Mycol.">
        <title>101 Dothideomycetes genomes: a test case for predicting lifestyles and emergence of pathogens.</title>
        <authorList>
            <person name="Haridas S."/>
            <person name="Albert R."/>
            <person name="Binder M."/>
            <person name="Bloem J."/>
            <person name="Labutti K."/>
            <person name="Salamov A."/>
            <person name="Andreopoulos B."/>
            <person name="Baker S."/>
            <person name="Barry K."/>
            <person name="Bills G."/>
            <person name="Bluhm B."/>
            <person name="Cannon C."/>
            <person name="Castanera R."/>
            <person name="Culley D."/>
            <person name="Daum C."/>
            <person name="Ezra D."/>
            <person name="Gonzalez J."/>
            <person name="Henrissat B."/>
            <person name="Kuo A."/>
            <person name="Liang C."/>
            <person name="Lipzen A."/>
            <person name="Lutzoni F."/>
            <person name="Magnuson J."/>
            <person name="Mondo S."/>
            <person name="Nolan M."/>
            <person name="Ohm R."/>
            <person name="Pangilinan J."/>
            <person name="Park H.-J."/>
            <person name="Ramirez L."/>
            <person name="Alfaro M."/>
            <person name="Sun H."/>
            <person name="Tritt A."/>
            <person name="Yoshinaga Y."/>
            <person name="Zwiers L.-H."/>
            <person name="Turgeon B."/>
            <person name="Goodwin S."/>
            <person name="Spatafora J."/>
            <person name="Crous P."/>
            <person name="Grigoriev I."/>
        </authorList>
    </citation>
    <scope>NUCLEOTIDE SEQUENCE</scope>
    <source>
        <strain evidence="2">ATCC 36951</strain>
    </source>
</reference>
<feature type="domain" description="AB hydrolase-1" evidence="1">
    <location>
        <begin position="5"/>
        <end position="221"/>
    </location>
</feature>
<dbReference type="PANTHER" id="PTHR37017">
    <property type="entry name" value="AB HYDROLASE-1 DOMAIN-CONTAINING PROTEIN-RELATED"/>
    <property type="match status" value="1"/>
</dbReference>
<organism evidence="2 3">
    <name type="scientific">Zasmidium cellare ATCC 36951</name>
    <dbReference type="NCBI Taxonomy" id="1080233"/>
    <lineage>
        <taxon>Eukaryota</taxon>
        <taxon>Fungi</taxon>
        <taxon>Dikarya</taxon>
        <taxon>Ascomycota</taxon>
        <taxon>Pezizomycotina</taxon>
        <taxon>Dothideomycetes</taxon>
        <taxon>Dothideomycetidae</taxon>
        <taxon>Mycosphaerellales</taxon>
        <taxon>Mycosphaerellaceae</taxon>
        <taxon>Zasmidium</taxon>
    </lineage>
</organism>
<evidence type="ECO:0000313" key="3">
    <source>
        <dbReference type="Proteomes" id="UP000799537"/>
    </source>
</evidence>
<dbReference type="InterPro" id="IPR000073">
    <property type="entry name" value="AB_hydrolase_1"/>
</dbReference>
<keyword evidence="3" id="KW-1185">Reference proteome</keyword>
<dbReference type="Pfam" id="PF12697">
    <property type="entry name" value="Abhydrolase_6"/>
    <property type="match status" value="1"/>
</dbReference>
<sequence length="234" mass="25621">MDLAIVIVHGSWHVPQHYSLLIEALNKKGFENVHYPRLPSAVNALPLPPTATLAHDSLTIHQKVESLADAGHPILIIMHSYGGVVGGNALSDLLWPQRQAANKLGGVVHLVYAAAFVIPGGTSLLTPFNGAMVPWLEEDTTNGTIEMLDPRRSHYSDIKDEAEAQKWLDMCVLCPVSAVRDETTSDPYEFVGKGVDATYLVCKGDCRLTTEAQEGMAMLLGDQRVMILVSWRRL</sequence>